<feature type="transmembrane region" description="Helical" evidence="6">
    <location>
        <begin position="125"/>
        <end position="150"/>
    </location>
</feature>
<accession>A0A4Z0GI95</accession>
<dbReference type="InterPro" id="IPR011701">
    <property type="entry name" value="MFS"/>
</dbReference>
<name>A0A4Z0GI95_9ACTN</name>
<keyword evidence="4 6" id="KW-0472">Membrane</keyword>
<dbReference type="PANTHER" id="PTHR42910:SF1">
    <property type="entry name" value="MAJOR FACILITATOR SUPERFAMILY (MFS) PROFILE DOMAIN-CONTAINING PROTEIN"/>
    <property type="match status" value="1"/>
</dbReference>
<comment type="caution">
    <text evidence="8">The sequence shown here is derived from an EMBL/GenBank/DDBJ whole genome shotgun (WGS) entry which is preliminary data.</text>
</comment>
<evidence type="ECO:0000256" key="1">
    <source>
        <dbReference type="ARBA" id="ARBA00004651"/>
    </source>
</evidence>
<dbReference type="EMBL" id="SRID01000334">
    <property type="protein sequence ID" value="TGA95242.1"/>
    <property type="molecule type" value="Genomic_DNA"/>
</dbReference>
<feature type="transmembrane region" description="Helical" evidence="6">
    <location>
        <begin position="102"/>
        <end position="119"/>
    </location>
</feature>
<evidence type="ECO:0000256" key="2">
    <source>
        <dbReference type="ARBA" id="ARBA00022692"/>
    </source>
</evidence>
<dbReference type="SUPFAM" id="SSF103473">
    <property type="entry name" value="MFS general substrate transporter"/>
    <property type="match status" value="1"/>
</dbReference>
<keyword evidence="2 6" id="KW-0812">Transmembrane</keyword>
<evidence type="ECO:0000256" key="3">
    <source>
        <dbReference type="ARBA" id="ARBA00022989"/>
    </source>
</evidence>
<feature type="transmembrane region" description="Helical" evidence="6">
    <location>
        <begin position="157"/>
        <end position="176"/>
    </location>
</feature>
<organism evidence="8 9">
    <name type="scientific">Streptomyces palmae</name>
    <dbReference type="NCBI Taxonomy" id="1701085"/>
    <lineage>
        <taxon>Bacteria</taxon>
        <taxon>Bacillati</taxon>
        <taxon>Actinomycetota</taxon>
        <taxon>Actinomycetes</taxon>
        <taxon>Kitasatosporales</taxon>
        <taxon>Streptomycetaceae</taxon>
        <taxon>Streptomyces</taxon>
    </lineage>
</organism>
<feature type="domain" description="Major facilitator superfamily (MFS) profile" evidence="7">
    <location>
        <begin position="35"/>
        <end position="421"/>
    </location>
</feature>
<evidence type="ECO:0000313" key="9">
    <source>
        <dbReference type="Proteomes" id="UP000297948"/>
    </source>
</evidence>
<dbReference type="Gene3D" id="1.20.1250.20">
    <property type="entry name" value="MFS general substrate transporter like domains"/>
    <property type="match status" value="1"/>
</dbReference>
<feature type="region of interest" description="Disordered" evidence="5">
    <location>
        <begin position="1"/>
        <end position="27"/>
    </location>
</feature>
<dbReference type="GO" id="GO:0005886">
    <property type="term" value="C:plasma membrane"/>
    <property type="evidence" value="ECO:0007669"/>
    <property type="project" value="UniProtKB-SubCell"/>
</dbReference>
<feature type="transmembrane region" description="Helical" evidence="6">
    <location>
        <begin position="390"/>
        <end position="408"/>
    </location>
</feature>
<dbReference type="OrthoDB" id="9815356at2"/>
<gene>
    <name evidence="8" type="ORF">E4099_25815</name>
</gene>
<reference evidence="8 9" key="1">
    <citation type="submission" date="2019-03" db="EMBL/GenBank/DDBJ databases">
        <authorList>
            <person name="Gonzalez-Pimentel J.L."/>
        </authorList>
    </citation>
    <scope>NUCLEOTIDE SEQUENCE [LARGE SCALE GENOMIC DNA]</scope>
    <source>
        <strain evidence="8 9">JCM 31289</strain>
    </source>
</reference>
<dbReference type="RefSeq" id="WP_135341516.1">
    <property type="nucleotide sequence ID" value="NZ_JBHLTX010000047.1"/>
</dbReference>
<dbReference type="PROSITE" id="PS50850">
    <property type="entry name" value="MFS"/>
    <property type="match status" value="1"/>
</dbReference>
<dbReference type="Proteomes" id="UP000297948">
    <property type="component" value="Unassembled WGS sequence"/>
</dbReference>
<sequence>MDTGTDGRRTAADDPADQGTGADHGAAGPRLGRRLTLLLALTCAVAVGNLYFPQAVVPLVAAGLHISPDTASLAVTGTQVGYTAGMFLLVPLGDRLPARRYLVVLLTLTGLGLLVAGCAPNLPVLAAASACVGLTTVAAQIVGPLAAGLVPDDRRGAVIGTLLSGSIGGMLLARTFGGALGEGSGWRAPYLAAAPLVLLLAVVLARALPATTPPSRQPYRALLAAPLRLLRAEPPLRRSCFYQATVFAAFSAVWTCLALLLTGPAYGLGAQAVGLLALVGGATMVCTPLAGRLVDRHGPDRVNLVCMLVVLASAAVLAAGGGGGLPGLAALVVGTLLLDVGMQSGMVANQARVYALRPDARSRLNTAYMTCAYLGGSAGSWLGVRVWGRAGWHGVCALVALLAALALARHLLALYGRRPAATGHRPAAPR</sequence>
<feature type="transmembrane region" description="Helical" evidence="6">
    <location>
        <begin position="268"/>
        <end position="290"/>
    </location>
</feature>
<dbReference type="Pfam" id="PF07690">
    <property type="entry name" value="MFS_1"/>
    <property type="match status" value="1"/>
</dbReference>
<keyword evidence="9" id="KW-1185">Reference proteome</keyword>
<feature type="transmembrane region" description="Helical" evidence="6">
    <location>
        <begin position="188"/>
        <end position="208"/>
    </location>
</feature>
<keyword evidence="3 6" id="KW-1133">Transmembrane helix</keyword>
<dbReference type="GO" id="GO:0022857">
    <property type="term" value="F:transmembrane transporter activity"/>
    <property type="evidence" value="ECO:0007669"/>
    <property type="project" value="InterPro"/>
</dbReference>
<dbReference type="InterPro" id="IPR020846">
    <property type="entry name" value="MFS_dom"/>
</dbReference>
<proteinExistence type="predicted"/>
<dbReference type="AlphaFoldDB" id="A0A4Z0GI95"/>
<feature type="transmembrane region" description="Helical" evidence="6">
    <location>
        <begin position="72"/>
        <end position="90"/>
    </location>
</feature>
<feature type="transmembrane region" description="Helical" evidence="6">
    <location>
        <begin position="302"/>
        <end position="322"/>
    </location>
</feature>
<feature type="transmembrane region" description="Helical" evidence="6">
    <location>
        <begin position="240"/>
        <end position="262"/>
    </location>
</feature>
<dbReference type="InterPro" id="IPR036259">
    <property type="entry name" value="MFS_trans_sf"/>
</dbReference>
<evidence type="ECO:0000256" key="6">
    <source>
        <dbReference type="SAM" id="Phobius"/>
    </source>
</evidence>
<evidence type="ECO:0000259" key="7">
    <source>
        <dbReference type="PROSITE" id="PS50850"/>
    </source>
</evidence>
<comment type="subcellular location">
    <subcellularLocation>
        <location evidence="1">Cell membrane</location>
        <topology evidence="1">Multi-pass membrane protein</topology>
    </subcellularLocation>
</comment>
<evidence type="ECO:0000313" key="8">
    <source>
        <dbReference type="EMBL" id="TGA95242.1"/>
    </source>
</evidence>
<evidence type="ECO:0000256" key="4">
    <source>
        <dbReference type="ARBA" id="ARBA00023136"/>
    </source>
</evidence>
<feature type="compositionally biased region" description="Basic and acidic residues" evidence="5">
    <location>
        <begin position="1"/>
        <end position="12"/>
    </location>
</feature>
<dbReference type="CDD" id="cd17324">
    <property type="entry name" value="MFS_NepI_like"/>
    <property type="match status" value="1"/>
</dbReference>
<evidence type="ECO:0000256" key="5">
    <source>
        <dbReference type="SAM" id="MobiDB-lite"/>
    </source>
</evidence>
<protein>
    <submittedName>
        <fullName evidence="8">MFS transporter</fullName>
    </submittedName>
</protein>
<feature type="transmembrane region" description="Helical" evidence="6">
    <location>
        <begin position="35"/>
        <end position="52"/>
    </location>
</feature>
<dbReference type="PANTHER" id="PTHR42910">
    <property type="entry name" value="TRANSPORTER SCO4007-RELATED"/>
    <property type="match status" value="1"/>
</dbReference>